<name>A0A212K2S2_9PROT</name>
<gene>
    <name evidence="1" type="ORF">KL86APRO_12041</name>
</gene>
<dbReference type="AlphaFoldDB" id="A0A212K2S2"/>
<sequence length="205" mass="21857">MSLIVTGLRNGKSLEISAVFLCPRDEVLEAMRLQSAAAGKMGGISSGLGLWGSPGWVVGGMLAVGALEALASKSAYKEGVEIAQQAAHRMRTARENGKFIPVANISGLESPQPTDWVGRPEGRVVVRVNGVPLAQVDALCAANGIDPATVYVHRGLIGTKFLMDEIRVADTRNFIHTGTEFLTVLSDGEVIQVRWTDVTTYTCHP</sequence>
<protein>
    <submittedName>
        <fullName evidence="1">Uncharacterized protein</fullName>
    </submittedName>
</protein>
<proteinExistence type="predicted"/>
<reference evidence="1" key="1">
    <citation type="submission" date="2016-04" db="EMBL/GenBank/DDBJ databases">
        <authorList>
            <person name="Evans L.H."/>
            <person name="Alamgir A."/>
            <person name="Owens N."/>
            <person name="Weber N.D."/>
            <person name="Virtaneva K."/>
            <person name="Barbian K."/>
            <person name="Babar A."/>
            <person name="Rosenke K."/>
        </authorList>
    </citation>
    <scope>NUCLEOTIDE SEQUENCE</scope>
    <source>
        <strain evidence="1">86</strain>
    </source>
</reference>
<dbReference type="EMBL" id="FLUO01000001">
    <property type="protein sequence ID" value="SBW05908.1"/>
    <property type="molecule type" value="Genomic_DNA"/>
</dbReference>
<accession>A0A212K2S2</accession>
<organism evidence="1">
    <name type="scientific">uncultured Alphaproteobacteria bacterium</name>
    <dbReference type="NCBI Taxonomy" id="91750"/>
    <lineage>
        <taxon>Bacteria</taxon>
        <taxon>Pseudomonadati</taxon>
        <taxon>Pseudomonadota</taxon>
        <taxon>Alphaproteobacteria</taxon>
        <taxon>environmental samples</taxon>
    </lineage>
</organism>
<evidence type="ECO:0000313" key="1">
    <source>
        <dbReference type="EMBL" id="SBW05908.1"/>
    </source>
</evidence>